<organism evidence="1 2">
    <name type="scientific">Fusarium austroafricanum</name>
    <dbReference type="NCBI Taxonomy" id="2364996"/>
    <lineage>
        <taxon>Eukaryota</taxon>
        <taxon>Fungi</taxon>
        <taxon>Dikarya</taxon>
        <taxon>Ascomycota</taxon>
        <taxon>Pezizomycotina</taxon>
        <taxon>Sordariomycetes</taxon>
        <taxon>Hypocreomycetidae</taxon>
        <taxon>Hypocreales</taxon>
        <taxon>Nectriaceae</taxon>
        <taxon>Fusarium</taxon>
        <taxon>Fusarium concolor species complex</taxon>
    </lineage>
</organism>
<name>A0A8H4JIP3_9HYPO</name>
<dbReference type="AlphaFoldDB" id="A0A8H4JIP3"/>
<proteinExistence type="predicted"/>
<dbReference type="EMBL" id="JAADJG010001014">
    <property type="protein sequence ID" value="KAF4429375.1"/>
    <property type="molecule type" value="Genomic_DNA"/>
</dbReference>
<accession>A0A8H4JIP3</accession>
<dbReference type="OrthoDB" id="4360026at2759"/>
<protein>
    <submittedName>
        <fullName evidence="1">Uncharacterized protein</fullName>
    </submittedName>
</protein>
<reference evidence="1" key="1">
    <citation type="submission" date="2020-01" db="EMBL/GenBank/DDBJ databases">
        <title>Identification and distribution of gene clusters putatively required for synthesis of sphingolipid metabolism inhibitors in phylogenetically diverse species of the filamentous fungus Fusarium.</title>
        <authorList>
            <person name="Kim H.-S."/>
            <person name="Busman M."/>
            <person name="Brown D.W."/>
            <person name="Divon H."/>
            <person name="Uhlig S."/>
            <person name="Proctor R.H."/>
        </authorList>
    </citation>
    <scope>NUCLEOTIDE SEQUENCE</scope>
    <source>
        <strain evidence="1">NRRL 53441</strain>
    </source>
</reference>
<gene>
    <name evidence="1" type="ORF">F53441_14019</name>
</gene>
<evidence type="ECO:0000313" key="1">
    <source>
        <dbReference type="EMBL" id="KAF4429375.1"/>
    </source>
</evidence>
<comment type="caution">
    <text evidence="1">The sequence shown here is derived from an EMBL/GenBank/DDBJ whole genome shotgun (WGS) entry which is preliminary data.</text>
</comment>
<dbReference type="Proteomes" id="UP000605986">
    <property type="component" value="Unassembled WGS sequence"/>
</dbReference>
<sequence>MQQEKMLDRLELQQDQEKAICGDAVPRLLDDRDSRASLVRGIRLQYHFAMAEPIKRLSFSMPPFARARNARRIMNNDIPE</sequence>
<evidence type="ECO:0000313" key="2">
    <source>
        <dbReference type="Proteomes" id="UP000605986"/>
    </source>
</evidence>
<keyword evidence="2" id="KW-1185">Reference proteome</keyword>